<accession>A0A1M4ZQL2</accession>
<protein>
    <recommendedName>
        <fullName evidence="3">DUF1349 domain-containing protein</fullName>
    </recommendedName>
</protein>
<dbReference type="InterPro" id="IPR013320">
    <property type="entry name" value="ConA-like_dom_sf"/>
</dbReference>
<dbReference type="PANTHER" id="PTHR35332">
    <property type="entry name" value="REGULATION OF ENOLASE PROTEIN 1"/>
    <property type="match status" value="1"/>
</dbReference>
<dbReference type="EMBL" id="FQUM01000004">
    <property type="protein sequence ID" value="SHF20215.1"/>
    <property type="molecule type" value="Genomic_DNA"/>
</dbReference>
<sequence length="191" mass="22036">MNPDHFYWINPPRKYELNEGILTVQTDSETDFWQRTYYEFSNSNAPAWLTKITGDFTFSVKTAFNTRNRYDQCGVLLYIDDENWVKVSIEHENEQFARLGSVVTNLGFSDWATTDIPFPVHKMNYRLSLRGQDILVENAAQSEAFRQMRIAHLHKSVQNAGVGIYACSPLDSSFEAAFSNFKMGPCAWVEH</sequence>
<dbReference type="PANTHER" id="PTHR35332:SF2">
    <property type="entry name" value="REGULATION OF ENOLASE PROTEIN 1"/>
    <property type="match status" value="1"/>
</dbReference>
<dbReference type="GO" id="GO:0005975">
    <property type="term" value="P:carbohydrate metabolic process"/>
    <property type="evidence" value="ECO:0007669"/>
    <property type="project" value="UniProtKB-ARBA"/>
</dbReference>
<dbReference type="InterPro" id="IPR009784">
    <property type="entry name" value="DUF1349"/>
</dbReference>
<gene>
    <name evidence="1" type="ORF">SAMN05444274_10426</name>
</gene>
<dbReference type="InterPro" id="IPR015987">
    <property type="entry name" value="UCP022704"/>
</dbReference>
<evidence type="ECO:0000313" key="2">
    <source>
        <dbReference type="Proteomes" id="UP000184164"/>
    </source>
</evidence>
<reference evidence="2" key="1">
    <citation type="submission" date="2016-11" db="EMBL/GenBank/DDBJ databases">
        <authorList>
            <person name="Varghese N."/>
            <person name="Submissions S."/>
        </authorList>
    </citation>
    <scope>NUCLEOTIDE SEQUENCE [LARGE SCALE GENOMIC DNA]</scope>
    <source>
        <strain evidence="2">DSM 26910</strain>
    </source>
</reference>
<dbReference type="SUPFAM" id="SSF49899">
    <property type="entry name" value="Concanavalin A-like lectins/glucanases"/>
    <property type="match status" value="1"/>
</dbReference>
<dbReference type="STRING" id="1484053.SAMN05444274_10426"/>
<dbReference type="PIRSF" id="PIRSF022704">
    <property type="entry name" value="UCP022704"/>
    <property type="match status" value="1"/>
</dbReference>
<evidence type="ECO:0000313" key="1">
    <source>
        <dbReference type="EMBL" id="SHF20215.1"/>
    </source>
</evidence>
<evidence type="ECO:0008006" key="3">
    <source>
        <dbReference type="Google" id="ProtNLM"/>
    </source>
</evidence>
<dbReference type="Proteomes" id="UP000184164">
    <property type="component" value="Unassembled WGS sequence"/>
</dbReference>
<dbReference type="AlphaFoldDB" id="A0A1M4ZQL2"/>
<organism evidence="1 2">
    <name type="scientific">Mariniphaga anaerophila</name>
    <dbReference type="NCBI Taxonomy" id="1484053"/>
    <lineage>
        <taxon>Bacteria</taxon>
        <taxon>Pseudomonadati</taxon>
        <taxon>Bacteroidota</taxon>
        <taxon>Bacteroidia</taxon>
        <taxon>Marinilabiliales</taxon>
        <taxon>Prolixibacteraceae</taxon>
        <taxon>Mariniphaga</taxon>
    </lineage>
</organism>
<name>A0A1M4ZQL2_9BACT</name>
<dbReference type="OrthoDB" id="9814707at2"/>
<dbReference type="RefSeq" id="WP_073000953.1">
    <property type="nucleotide sequence ID" value="NZ_FQUM01000004.1"/>
</dbReference>
<dbReference type="Pfam" id="PF07081">
    <property type="entry name" value="DUF1349"/>
    <property type="match status" value="1"/>
</dbReference>
<proteinExistence type="predicted"/>
<dbReference type="GO" id="GO:0004553">
    <property type="term" value="F:hydrolase activity, hydrolyzing O-glycosyl compounds"/>
    <property type="evidence" value="ECO:0007669"/>
    <property type="project" value="UniProtKB-ARBA"/>
</dbReference>
<dbReference type="Gene3D" id="2.60.120.200">
    <property type="match status" value="1"/>
</dbReference>
<keyword evidence="2" id="KW-1185">Reference proteome</keyword>